<evidence type="ECO:0000256" key="14">
    <source>
        <dbReference type="ARBA" id="ARBA00030211"/>
    </source>
</evidence>
<evidence type="ECO:0000256" key="15">
    <source>
        <dbReference type="ARBA" id="ARBA00031887"/>
    </source>
</evidence>
<dbReference type="Pfam" id="PF03626">
    <property type="entry name" value="COX4_pro"/>
    <property type="match status" value="1"/>
</dbReference>
<dbReference type="RefSeq" id="WP_101627023.1">
    <property type="nucleotide sequence ID" value="NZ_NJPO01000133.1"/>
</dbReference>
<evidence type="ECO:0000256" key="4">
    <source>
        <dbReference type="ARBA" id="ARBA00014689"/>
    </source>
</evidence>
<comment type="function">
    <text evidence="12">Cytochrome bo(3) ubiquinol terminal oxidase is the component of the aerobic respiratory chain of E.coli that predominates when cells are grown at high aeration. Has proton pump activity across the membrane in addition to electron transfer, pumping 2 protons/electron.</text>
</comment>
<keyword evidence="11 17" id="KW-0472">Membrane</keyword>
<evidence type="ECO:0000256" key="10">
    <source>
        <dbReference type="ARBA" id="ARBA00023002"/>
    </source>
</evidence>
<dbReference type="GO" id="GO:0015078">
    <property type="term" value="F:proton transmembrane transporter activity"/>
    <property type="evidence" value="ECO:0007669"/>
    <property type="project" value="TreeGrafter"/>
</dbReference>
<feature type="transmembrane region" description="Helical" evidence="17">
    <location>
        <begin position="48"/>
        <end position="68"/>
    </location>
</feature>
<evidence type="ECO:0000313" key="18">
    <source>
        <dbReference type="EMBL" id="PLK58393.1"/>
    </source>
</evidence>
<evidence type="ECO:0000256" key="17">
    <source>
        <dbReference type="SAM" id="Phobius"/>
    </source>
</evidence>
<dbReference type="GO" id="GO:0005886">
    <property type="term" value="C:plasma membrane"/>
    <property type="evidence" value="ECO:0007669"/>
    <property type="project" value="UniProtKB-SubCell"/>
</dbReference>
<keyword evidence="10" id="KW-0560">Oxidoreductase</keyword>
<evidence type="ECO:0000256" key="8">
    <source>
        <dbReference type="ARBA" id="ARBA00022982"/>
    </source>
</evidence>
<evidence type="ECO:0000256" key="6">
    <source>
        <dbReference type="ARBA" id="ARBA00022475"/>
    </source>
</evidence>
<organism evidence="18 19">
    <name type="scientific">Candidatus Palibaumannia cicadellinicola</name>
    <dbReference type="NCBI Taxonomy" id="186490"/>
    <lineage>
        <taxon>Bacteria</taxon>
        <taxon>Pseudomonadati</taxon>
        <taxon>Pseudomonadota</taxon>
        <taxon>Gammaproteobacteria</taxon>
        <taxon>Candidatus Palibaumannia</taxon>
    </lineage>
</organism>
<keyword evidence="5" id="KW-0813">Transport</keyword>
<dbReference type="InterPro" id="IPR014210">
    <property type="entry name" value="Cyt_o_ubiqinol_oxidase_su4"/>
</dbReference>
<dbReference type="Proteomes" id="UP000234253">
    <property type="component" value="Unassembled WGS sequence"/>
</dbReference>
<keyword evidence="8" id="KW-0249">Electron transport</keyword>
<dbReference type="GO" id="GO:0019646">
    <property type="term" value="P:aerobic electron transport chain"/>
    <property type="evidence" value="ECO:0007669"/>
    <property type="project" value="TreeGrafter"/>
</dbReference>
<feature type="transmembrane region" description="Helical" evidence="17">
    <location>
        <begin position="80"/>
        <end position="102"/>
    </location>
</feature>
<evidence type="ECO:0000256" key="13">
    <source>
        <dbReference type="ARBA" id="ARBA00030071"/>
    </source>
</evidence>
<protein>
    <recommendedName>
        <fullName evidence="4">Cytochrome bo(3) ubiquinol oxidase subunit 4</fullName>
    </recommendedName>
    <alternativeName>
        <fullName evidence="16">Cytochrome o ubiquinol oxidase subunit 4</fullName>
    </alternativeName>
    <alternativeName>
        <fullName evidence="13">Oxidase bo(3) subunit 4</fullName>
    </alternativeName>
    <alternativeName>
        <fullName evidence="14">Ubiquinol oxidase polypeptide IV</fullName>
    </alternativeName>
    <alternativeName>
        <fullName evidence="15">Ubiquinol oxidase subunit 4</fullName>
    </alternativeName>
</protein>
<keyword evidence="9 17" id="KW-1133">Transmembrane helix</keyword>
<evidence type="ECO:0000256" key="5">
    <source>
        <dbReference type="ARBA" id="ARBA00022448"/>
    </source>
</evidence>
<evidence type="ECO:0000313" key="19">
    <source>
        <dbReference type="Proteomes" id="UP000234253"/>
    </source>
</evidence>
<evidence type="ECO:0000256" key="12">
    <source>
        <dbReference type="ARBA" id="ARBA00025694"/>
    </source>
</evidence>
<dbReference type="AlphaFoldDB" id="A0A2N4XWE9"/>
<dbReference type="NCBIfam" id="TIGR02847">
    <property type="entry name" value="CyoD"/>
    <property type="match status" value="1"/>
</dbReference>
<comment type="similarity">
    <text evidence="2">Belongs to the cytochrome c oxidase bacterial subunit 4 family.</text>
</comment>
<dbReference type="GO" id="GO:0015990">
    <property type="term" value="P:electron transport coupled proton transport"/>
    <property type="evidence" value="ECO:0007669"/>
    <property type="project" value="InterPro"/>
</dbReference>
<evidence type="ECO:0000256" key="3">
    <source>
        <dbReference type="ARBA" id="ARBA00011700"/>
    </source>
</evidence>
<dbReference type="PANTHER" id="PTHR36835:SF1">
    <property type="entry name" value="CYTOCHROME BO(3) UBIQUINOL OXIDASE SUBUNIT 4"/>
    <property type="match status" value="1"/>
</dbReference>
<comment type="subcellular location">
    <subcellularLocation>
        <location evidence="1">Cell membrane</location>
        <topology evidence="1">Multi-pass membrane protein</topology>
    </subcellularLocation>
</comment>
<evidence type="ECO:0000256" key="16">
    <source>
        <dbReference type="ARBA" id="ARBA00032185"/>
    </source>
</evidence>
<dbReference type="EMBL" id="NJPO01000133">
    <property type="protein sequence ID" value="PLK58393.1"/>
    <property type="molecule type" value="Genomic_DNA"/>
</dbReference>
<dbReference type="GO" id="GO:0009319">
    <property type="term" value="C:cytochrome o ubiquinol oxidase complex"/>
    <property type="evidence" value="ECO:0007669"/>
    <property type="project" value="TreeGrafter"/>
</dbReference>
<comment type="subunit">
    <text evidence="3">Heterooctamer of two A chains, two B chains, two C chains and two D chains.</text>
</comment>
<comment type="caution">
    <text evidence="18">The sequence shown here is derived from an EMBL/GenBank/DDBJ whole genome shotgun (WGS) entry which is preliminary data.</text>
</comment>
<evidence type="ECO:0000256" key="9">
    <source>
        <dbReference type="ARBA" id="ARBA00022989"/>
    </source>
</evidence>
<sequence>MSYRNTKHTSSNCHGSYKTYVIVFFLSIILTIIPFAMVMNSYLTKKTLMAVLVICAVVQIGLHLIFFLHLNTSSEQQWNLIALFFTVLIITILVVGSLWIMWHLNLNLMS</sequence>
<proteinExistence type="inferred from homology"/>
<gene>
    <name evidence="18" type="primary">cyoD</name>
    <name evidence="18" type="ORF">CEX73_02540</name>
</gene>
<dbReference type="OrthoDB" id="2375888at2"/>
<dbReference type="InterPro" id="IPR005171">
    <property type="entry name" value="Cyt_c_oxidase_su4_prok"/>
</dbReference>
<reference evidence="18 19" key="1">
    <citation type="submission" date="2017-06" db="EMBL/GenBank/DDBJ databases">
        <title>Metabolic interaction between xylem feeders and their symbionts.</title>
        <authorList>
            <person name="Chouaia B."/>
        </authorList>
    </citation>
    <scope>NUCLEOTIDE SEQUENCE [LARGE SCALE GENOMIC DNA]</scope>
    <source>
        <strain evidence="18 19">Gra</strain>
    </source>
</reference>
<dbReference type="PANTHER" id="PTHR36835">
    <property type="entry name" value="CYTOCHROME BO(3) UBIQUINOL OXIDASE SUBUNIT 4"/>
    <property type="match status" value="1"/>
</dbReference>
<dbReference type="GO" id="GO:0009486">
    <property type="term" value="F:cytochrome bo3 ubiquinol oxidase activity"/>
    <property type="evidence" value="ECO:0007669"/>
    <property type="project" value="InterPro"/>
</dbReference>
<evidence type="ECO:0000256" key="11">
    <source>
        <dbReference type="ARBA" id="ARBA00023136"/>
    </source>
</evidence>
<evidence type="ECO:0000256" key="1">
    <source>
        <dbReference type="ARBA" id="ARBA00004651"/>
    </source>
</evidence>
<keyword evidence="6" id="KW-1003">Cell membrane</keyword>
<name>A0A2N4XWE9_9GAMM</name>
<feature type="transmembrane region" description="Helical" evidence="17">
    <location>
        <begin position="20"/>
        <end position="42"/>
    </location>
</feature>
<keyword evidence="7 17" id="KW-0812">Transmembrane</keyword>
<evidence type="ECO:0000256" key="2">
    <source>
        <dbReference type="ARBA" id="ARBA00008079"/>
    </source>
</evidence>
<accession>A0A2N4XWE9</accession>
<evidence type="ECO:0000256" key="7">
    <source>
        <dbReference type="ARBA" id="ARBA00022692"/>
    </source>
</evidence>
<dbReference type="InterPro" id="IPR050968">
    <property type="entry name" value="Cytochrome_c_oxidase_bac_sub4"/>
</dbReference>